<keyword evidence="3" id="KW-1185">Reference proteome</keyword>
<proteinExistence type="predicted"/>
<dbReference type="EMBL" id="CAJVCH010236096">
    <property type="protein sequence ID" value="CAG7732708.1"/>
    <property type="molecule type" value="Genomic_DNA"/>
</dbReference>
<sequence>MQKLFGCQEIASTATPTAFTHSNEIQDSEFDFQKLVLASLSTNKLQLQHVEETQEQITALVKAIGSGRKIGVLSLGLPVTALEELDDLEQTIRTTPERYQEIIPFDMAARKDQLFRSTYKSSQVIPQPEKTKNGPGNQLERLSGSEDERIFSESSEHEMSD</sequence>
<evidence type="ECO:0000313" key="3">
    <source>
        <dbReference type="Proteomes" id="UP000708208"/>
    </source>
</evidence>
<evidence type="ECO:0000313" key="2">
    <source>
        <dbReference type="EMBL" id="CAG7732708.1"/>
    </source>
</evidence>
<dbReference type="AlphaFoldDB" id="A0A8J2NZM6"/>
<gene>
    <name evidence="2" type="ORF">AFUS01_LOCUS21204</name>
</gene>
<name>A0A8J2NZM6_9HEXA</name>
<dbReference type="Proteomes" id="UP000708208">
    <property type="component" value="Unassembled WGS sequence"/>
</dbReference>
<accession>A0A8J2NZM6</accession>
<evidence type="ECO:0000256" key="1">
    <source>
        <dbReference type="SAM" id="MobiDB-lite"/>
    </source>
</evidence>
<reference evidence="2" key="1">
    <citation type="submission" date="2021-06" db="EMBL/GenBank/DDBJ databases">
        <authorList>
            <person name="Hodson N. C."/>
            <person name="Mongue J. A."/>
            <person name="Jaron S. K."/>
        </authorList>
    </citation>
    <scope>NUCLEOTIDE SEQUENCE</scope>
</reference>
<protein>
    <submittedName>
        <fullName evidence="2">Uncharacterized protein</fullName>
    </submittedName>
</protein>
<comment type="caution">
    <text evidence="2">The sequence shown here is derived from an EMBL/GenBank/DDBJ whole genome shotgun (WGS) entry which is preliminary data.</text>
</comment>
<feature type="region of interest" description="Disordered" evidence="1">
    <location>
        <begin position="118"/>
        <end position="161"/>
    </location>
</feature>
<organism evidence="2 3">
    <name type="scientific">Allacma fusca</name>
    <dbReference type="NCBI Taxonomy" id="39272"/>
    <lineage>
        <taxon>Eukaryota</taxon>
        <taxon>Metazoa</taxon>
        <taxon>Ecdysozoa</taxon>
        <taxon>Arthropoda</taxon>
        <taxon>Hexapoda</taxon>
        <taxon>Collembola</taxon>
        <taxon>Symphypleona</taxon>
        <taxon>Sminthuridae</taxon>
        <taxon>Allacma</taxon>
    </lineage>
</organism>
<feature type="compositionally biased region" description="Basic and acidic residues" evidence="1">
    <location>
        <begin position="143"/>
        <end position="161"/>
    </location>
</feature>